<dbReference type="InterPro" id="IPR001313">
    <property type="entry name" value="Pumilio_RNA-bd_rpt"/>
</dbReference>
<evidence type="ECO:0000256" key="2">
    <source>
        <dbReference type="ARBA" id="ARBA00022845"/>
    </source>
</evidence>
<dbReference type="PROSITE" id="PS50303">
    <property type="entry name" value="PUM_HD"/>
    <property type="match status" value="1"/>
</dbReference>
<dbReference type="SUPFAM" id="SSF48371">
    <property type="entry name" value="ARM repeat"/>
    <property type="match status" value="1"/>
</dbReference>
<protein>
    <recommendedName>
        <fullName evidence="6">PUM-HD domain-containing protein</fullName>
    </recommendedName>
</protein>
<evidence type="ECO:0000313" key="8">
    <source>
        <dbReference type="Proteomes" id="UP000188354"/>
    </source>
</evidence>
<organism evidence="7 8">
    <name type="scientific">Lupinus angustifolius</name>
    <name type="common">Narrow-leaved blue lupine</name>
    <dbReference type="NCBI Taxonomy" id="3871"/>
    <lineage>
        <taxon>Eukaryota</taxon>
        <taxon>Viridiplantae</taxon>
        <taxon>Streptophyta</taxon>
        <taxon>Embryophyta</taxon>
        <taxon>Tracheophyta</taxon>
        <taxon>Spermatophyta</taxon>
        <taxon>Magnoliopsida</taxon>
        <taxon>eudicotyledons</taxon>
        <taxon>Gunneridae</taxon>
        <taxon>Pentapetalae</taxon>
        <taxon>rosids</taxon>
        <taxon>fabids</taxon>
        <taxon>Fabales</taxon>
        <taxon>Fabaceae</taxon>
        <taxon>Papilionoideae</taxon>
        <taxon>50 kb inversion clade</taxon>
        <taxon>genistoids sensu lato</taxon>
        <taxon>core genistoids</taxon>
        <taxon>Genisteae</taxon>
        <taxon>Lupinus</taxon>
    </lineage>
</organism>
<dbReference type="OMA" id="DGWSQIA"/>
<feature type="repeat" description="Pumilio" evidence="5">
    <location>
        <begin position="478"/>
        <end position="514"/>
    </location>
</feature>
<evidence type="ECO:0000256" key="3">
    <source>
        <dbReference type="ARBA" id="ARBA00022884"/>
    </source>
</evidence>
<keyword evidence="3" id="KW-0694">RNA-binding</keyword>
<dbReference type="GO" id="GO:0006417">
    <property type="term" value="P:regulation of translation"/>
    <property type="evidence" value="ECO:0007669"/>
    <property type="project" value="UniProtKB-KW"/>
</dbReference>
<evidence type="ECO:0000256" key="4">
    <source>
        <dbReference type="ARBA" id="ARBA00058490"/>
    </source>
</evidence>
<gene>
    <name evidence="7" type="ORF">TanjilG_26645</name>
</gene>
<dbReference type="SMART" id="SM00025">
    <property type="entry name" value="Pumilio"/>
    <property type="match status" value="8"/>
</dbReference>
<feature type="repeat" description="Pumilio" evidence="5">
    <location>
        <begin position="442"/>
        <end position="477"/>
    </location>
</feature>
<name>A0A1J7HIA8_LUPAN</name>
<dbReference type="PANTHER" id="PTHR12537:SF13">
    <property type="entry name" value="PUMILIO HOMOLOGY DOMAIN FAMILY MEMBER 4"/>
    <property type="match status" value="1"/>
</dbReference>
<dbReference type="CDD" id="cd07920">
    <property type="entry name" value="Pumilio"/>
    <property type="match status" value="1"/>
</dbReference>
<dbReference type="Gene3D" id="1.25.10.10">
    <property type="entry name" value="Leucine-rich Repeat Variant"/>
    <property type="match status" value="1"/>
</dbReference>
<evidence type="ECO:0000256" key="5">
    <source>
        <dbReference type="PROSITE-ProRule" id="PRU00317"/>
    </source>
</evidence>
<comment type="function">
    <text evidence="4">Sequence-specific RNA-binding protein that regulates translation and mRNA stability by binding the 3'-UTR of target mRNAs.</text>
</comment>
<feature type="repeat" description="Pumilio" evidence="5">
    <location>
        <begin position="662"/>
        <end position="697"/>
    </location>
</feature>
<keyword evidence="2" id="KW-0810">Translation regulation</keyword>
<keyword evidence="8" id="KW-1185">Reference proteome</keyword>
<dbReference type="GO" id="GO:0003729">
    <property type="term" value="F:mRNA binding"/>
    <property type="evidence" value="ECO:0007669"/>
    <property type="project" value="TreeGrafter"/>
</dbReference>
<dbReference type="Proteomes" id="UP000188354">
    <property type="component" value="Chromosome LG11"/>
</dbReference>
<dbReference type="InterPro" id="IPR033133">
    <property type="entry name" value="PUM-HD"/>
</dbReference>
<dbReference type="Gramene" id="OIW02105">
    <property type="protein sequence ID" value="OIW02105"/>
    <property type="gene ID" value="TanjilG_26645"/>
</dbReference>
<keyword evidence="1" id="KW-0677">Repeat</keyword>
<evidence type="ECO:0000313" key="7">
    <source>
        <dbReference type="EMBL" id="OIW02105.1"/>
    </source>
</evidence>
<sequence length="759" mass="84969">MKDDSELEELEMLLNEIPNAWNGHDHDDHNGHGHDHAHKMCVMNDGYDDDGSLTQIQYAIASSPVSGFSLKSDGSSSSSLLSIGHALSDTGSPTLEDLKAAKPSTSSNSFRFGSNAMTPDLTFMNKANESLVDELGLCATLSQMHINNQQENPNDYNYGSVDMNRFPFRDRSLSRNTPVNDKKHGDYYDLKRDCFDRVGFQSHFPMSPLSHNAEMNSSFSRLSRDYETTNLFGSRECAIRPETIPSQSNGFGGSMDSHFGGSMNSHFGGSMDSPRQLINNYNYYYKGIQTPEPTVSLSRNPMVDALVYAQQNGMNLVEETGMPRLLNSSPGTNLRSFGTENLVQHCHPMCNRGVAPHSKARIPQGNLDMREGSYVIQGAGSNSVVGRGSDRSRFRSKAVSRETGIVKHPRRAELGMGNRLVGTYEHTWSSRNELPKYNSLAEVRGHIHLIAKDQYGCRFLQRVFDEGTPQDVQVIFNEIINHVVELTMNPFGNYLMQKLLDVCNEEQRTHMLLIITEEPGQLVRISLNTHGTRVVQKLIETLKTRQQISLAVSALEPGFLSLIKDLNGNHVVQHCLLCLCNEDKKFIFDAAAKYCVEIATHKHGCCVLQKCIGYSSGEHLEKLVAEISANALLLAQDQYGNYVIQFILDLRIPSATASLRFHLEGNYVQLSRHKFASHVVEKCLVVFNDENRSRVIHELLSSPCFEHLLLDPHANYVVQKALLHSEGCMRRLLANKIESHEGICRNSPYSKKIMALLKK</sequence>
<dbReference type="GO" id="GO:0005737">
    <property type="term" value="C:cytoplasm"/>
    <property type="evidence" value="ECO:0007669"/>
    <property type="project" value="TreeGrafter"/>
</dbReference>
<dbReference type="InterPro" id="IPR016024">
    <property type="entry name" value="ARM-type_fold"/>
</dbReference>
<dbReference type="FunFam" id="1.25.10.10:FF:000237">
    <property type="entry name" value="Pumilio homolog 9"/>
    <property type="match status" value="1"/>
</dbReference>
<evidence type="ECO:0000256" key="1">
    <source>
        <dbReference type="ARBA" id="ARBA00022737"/>
    </source>
</evidence>
<proteinExistence type="predicted"/>
<dbReference type="InterPro" id="IPR033712">
    <property type="entry name" value="Pumilio_RNA-bd"/>
</dbReference>
<reference evidence="7 8" key="1">
    <citation type="journal article" date="2017" name="Plant Biotechnol. J.">
        <title>A comprehensive draft genome sequence for lupin (Lupinus angustifolius), an emerging health food: insights into plant-microbe interactions and legume evolution.</title>
        <authorList>
            <person name="Hane J.K."/>
            <person name="Ming Y."/>
            <person name="Kamphuis L.G."/>
            <person name="Nelson M.N."/>
            <person name="Garg G."/>
            <person name="Atkins C.A."/>
            <person name="Bayer P.E."/>
            <person name="Bravo A."/>
            <person name="Bringans S."/>
            <person name="Cannon S."/>
            <person name="Edwards D."/>
            <person name="Foley R."/>
            <person name="Gao L.L."/>
            <person name="Harrison M.J."/>
            <person name="Huang W."/>
            <person name="Hurgobin B."/>
            <person name="Li S."/>
            <person name="Liu C.W."/>
            <person name="McGrath A."/>
            <person name="Morahan G."/>
            <person name="Murray J."/>
            <person name="Weller J."/>
            <person name="Jian J."/>
            <person name="Singh K.B."/>
        </authorList>
    </citation>
    <scope>NUCLEOTIDE SEQUENCE [LARGE SCALE GENOMIC DNA]</scope>
    <source>
        <strain evidence="8">cv. Tanjil</strain>
        <tissue evidence="7">Whole plant</tissue>
    </source>
</reference>
<dbReference type="AlphaFoldDB" id="A0A1J7HIA8"/>
<dbReference type="PANTHER" id="PTHR12537">
    <property type="entry name" value="RNA BINDING PROTEIN PUMILIO-RELATED"/>
    <property type="match status" value="1"/>
</dbReference>
<feature type="repeat" description="Pumilio" evidence="5">
    <location>
        <begin position="626"/>
        <end position="661"/>
    </location>
</feature>
<evidence type="ECO:0000259" key="6">
    <source>
        <dbReference type="PROSITE" id="PS50303"/>
    </source>
</evidence>
<feature type="repeat" description="Pumilio" evidence="5">
    <location>
        <begin position="590"/>
        <end position="625"/>
    </location>
</feature>
<dbReference type="EMBL" id="CM007371">
    <property type="protein sequence ID" value="OIW02105.1"/>
    <property type="molecule type" value="Genomic_DNA"/>
</dbReference>
<accession>A0A1J7HIA8</accession>
<feature type="domain" description="PUM-HD" evidence="6">
    <location>
        <begin position="416"/>
        <end position="759"/>
    </location>
</feature>
<dbReference type="Pfam" id="PF00806">
    <property type="entry name" value="PUF"/>
    <property type="match status" value="8"/>
</dbReference>
<dbReference type="InterPro" id="IPR011989">
    <property type="entry name" value="ARM-like"/>
</dbReference>
<dbReference type="PROSITE" id="PS50302">
    <property type="entry name" value="PUM"/>
    <property type="match status" value="7"/>
</dbReference>
<feature type="repeat" description="Pumilio" evidence="5">
    <location>
        <begin position="517"/>
        <end position="553"/>
    </location>
</feature>
<feature type="repeat" description="Pumilio" evidence="5">
    <location>
        <begin position="554"/>
        <end position="589"/>
    </location>
</feature>